<dbReference type="Pfam" id="PF01645">
    <property type="entry name" value="Glu_synthase"/>
    <property type="match status" value="1"/>
</dbReference>
<dbReference type="PIRSF" id="PIRSF006429">
    <property type="entry name" value="GOGAT_lg_2"/>
    <property type="match status" value="1"/>
</dbReference>
<feature type="transmembrane region" description="Helical" evidence="3">
    <location>
        <begin position="30"/>
        <end position="52"/>
    </location>
</feature>
<organism evidence="5 6">
    <name type="scientific">Staphylococcus aureus subsp. aureus MN8</name>
    <dbReference type="NCBI Taxonomy" id="548470"/>
    <lineage>
        <taxon>Bacteria</taxon>
        <taxon>Bacillati</taxon>
        <taxon>Bacillota</taxon>
        <taxon>Bacilli</taxon>
        <taxon>Bacillales</taxon>
        <taxon>Staphylococcaceae</taxon>
        <taxon>Staphylococcus</taxon>
    </lineage>
</organism>
<evidence type="ECO:0000313" key="6">
    <source>
        <dbReference type="Proteomes" id="UP000003455"/>
    </source>
</evidence>
<comment type="similarity">
    <text evidence="1 2">Belongs to the glutamate synthase family.</text>
</comment>
<reference evidence="5 6" key="1">
    <citation type="submission" date="2010-05" db="EMBL/GenBank/DDBJ databases">
        <authorList>
            <person name="Muzny D."/>
            <person name="Qin X."/>
            <person name="Buhay C."/>
            <person name="Dugan-Rocha S."/>
            <person name="Ding Y."/>
            <person name="Chen G."/>
            <person name="Hawes A."/>
            <person name="Holder M."/>
            <person name="Jhangiani S."/>
            <person name="Johnson A."/>
            <person name="Khan Z."/>
            <person name="Li Z."/>
            <person name="Liu W."/>
            <person name="Liu X."/>
            <person name="Perez L."/>
            <person name="Shen H."/>
            <person name="Wang Q."/>
            <person name="Watt J."/>
            <person name="Xi L."/>
            <person name="Xin Y."/>
            <person name="Zhou J."/>
            <person name="Deng J."/>
            <person name="Jiang H."/>
            <person name="Liu Y."/>
            <person name="Qu J."/>
            <person name="Song X.-Z."/>
            <person name="Zhang L."/>
            <person name="Villasana D."/>
            <person name="Johnson A."/>
            <person name="Liu J."/>
            <person name="Liyanage D."/>
            <person name="Lorensuhewa L."/>
            <person name="Robinson T."/>
            <person name="Song A."/>
            <person name="Song B.-B."/>
            <person name="Dinh H."/>
            <person name="Thornton R."/>
            <person name="Coyle M."/>
            <person name="Francisco L."/>
            <person name="Jackson L."/>
            <person name="Javaid M."/>
            <person name="Korchina V."/>
            <person name="Kovar C."/>
            <person name="Mata R."/>
            <person name="Mathew T."/>
            <person name="Ngo R."/>
            <person name="Nguyen L."/>
            <person name="Nguyen N."/>
            <person name="Okwuonu G."/>
            <person name="Ongeri F."/>
            <person name="Pham C."/>
            <person name="Simmons D."/>
            <person name="Wilczek-Boney K."/>
            <person name="Hale W."/>
            <person name="Jakkamsetti A."/>
            <person name="Pham P."/>
            <person name="Ruth R."/>
            <person name="San Lucas F."/>
            <person name="Warren J."/>
            <person name="Zhang J."/>
            <person name="Zhao Z."/>
            <person name="Zhou C."/>
            <person name="Zhu D."/>
            <person name="Lee S."/>
            <person name="Bess C."/>
            <person name="Blankenburg K."/>
            <person name="Forbes L."/>
            <person name="Fu Q."/>
            <person name="Gubbala S."/>
            <person name="Hirani K."/>
            <person name="Jayaseelan J.C."/>
            <person name="Lara F."/>
            <person name="Munidasa M."/>
            <person name="Palculict T."/>
            <person name="Patil S."/>
            <person name="Pu L.-L."/>
            <person name="Saada N."/>
            <person name="Tang L."/>
            <person name="Weissenberger G."/>
            <person name="Zhu Y."/>
            <person name="Hemphill L."/>
            <person name="Shang Y."/>
            <person name="Youmans B."/>
            <person name="Ayvaz T."/>
            <person name="Ross M."/>
            <person name="Santibanez J."/>
            <person name="Aqrawi P."/>
            <person name="Gross S."/>
            <person name="Joshi V."/>
            <person name="Fowler G."/>
            <person name="Nazareth L."/>
            <person name="Reid J."/>
            <person name="Worley K."/>
            <person name="Petrosino J."/>
            <person name="Highlander S."/>
            <person name="Gibbs R."/>
        </authorList>
    </citation>
    <scope>NUCLEOTIDE SEQUENCE [LARGE SCALE GENOMIC DNA]</scope>
    <source>
        <strain evidence="5 6">MN8</strain>
    </source>
</reference>
<feature type="domain" description="Glutamate synthase" evidence="4">
    <location>
        <begin position="140"/>
        <end position="514"/>
    </location>
</feature>
<comment type="caution">
    <text evidence="5">The sequence shown here is derived from an EMBL/GenBank/DDBJ whole genome shotgun (WGS) entry which is preliminary data.</text>
</comment>
<evidence type="ECO:0000256" key="3">
    <source>
        <dbReference type="SAM" id="Phobius"/>
    </source>
</evidence>
<keyword evidence="3" id="KW-0472">Membrane</keyword>
<dbReference type="Proteomes" id="UP000003455">
    <property type="component" value="Chromosome"/>
</dbReference>
<evidence type="ECO:0000313" key="5">
    <source>
        <dbReference type="EMBL" id="EFH96685.1"/>
    </source>
</evidence>
<keyword evidence="3" id="KW-1133">Transmembrane helix</keyword>
<dbReference type="FunFam" id="3.20.20.70:FF:000156">
    <property type="entry name" value="Glutamate synthase domain protein"/>
    <property type="match status" value="1"/>
</dbReference>
<dbReference type="PIRSF" id="PIRSF500060">
    <property type="entry name" value="UCP500060"/>
    <property type="match status" value="1"/>
</dbReference>
<dbReference type="InterPro" id="IPR002932">
    <property type="entry name" value="Glu_synthdom"/>
</dbReference>
<evidence type="ECO:0000259" key="4">
    <source>
        <dbReference type="Pfam" id="PF01645"/>
    </source>
</evidence>
<dbReference type="InterPro" id="IPR013785">
    <property type="entry name" value="Aldolase_TIM"/>
</dbReference>
<dbReference type="SUPFAM" id="SSF51395">
    <property type="entry name" value="FMN-linked oxidoreductases"/>
    <property type="match status" value="1"/>
</dbReference>
<evidence type="ECO:0000256" key="1">
    <source>
        <dbReference type="ARBA" id="ARBA00009716"/>
    </source>
</evidence>
<keyword evidence="3" id="KW-0812">Transmembrane</keyword>
<dbReference type="GO" id="GO:0015930">
    <property type="term" value="F:glutamate synthase activity"/>
    <property type="evidence" value="ECO:0007669"/>
    <property type="project" value="InterPro"/>
</dbReference>
<dbReference type="InterPro" id="IPR027283">
    <property type="entry name" value="YerD"/>
</dbReference>
<name>A0A0E1XDK4_STAAU</name>
<accession>A0A0E1XDK4</accession>
<dbReference type="AlphaFoldDB" id="A0A0E1XDK4"/>
<evidence type="ECO:0000256" key="2">
    <source>
        <dbReference type="PIRNR" id="PIRNR006429"/>
    </source>
</evidence>
<gene>
    <name evidence="5" type="ORF">HMPREF0769_10687</name>
</gene>
<dbReference type="GO" id="GO:0006537">
    <property type="term" value="P:glutamate biosynthetic process"/>
    <property type="evidence" value="ECO:0007669"/>
    <property type="project" value="InterPro"/>
</dbReference>
<protein>
    <submittedName>
        <fullName evidence="5">Glutamate synthase domain protein</fullName>
    </submittedName>
</protein>
<dbReference type="PANTHER" id="PTHR43819:SF1">
    <property type="entry name" value="ARCHAEAL-TYPE GLUTAMATE SYNTHASE [NADPH]"/>
    <property type="match status" value="1"/>
</dbReference>
<dbReference type="HOGENOM" id="CLU_026563_0_1_9"/>
<sequence length="546" mass="60931">MFYFVRCIINIELKFFGGGIVMTFLTVMQFIVNIIIIGFLLTVMVIGLIWLIKDKRQSQHSVLRNYPLLARIRYISEKMGPELRQYLFSGDNEGKPFSRNDYKNIVLAGKYNSRMTSFGTTKDYQDGFYIQNTMFPMQRNEISVDNTTLLSTFIYKIANERLFSREEYRVPTKIDPYYLSDDHAIKLGEHLKHPFILKRIVGQSGMSYGALGKNAITALSKGLAKAGTWMNTGEGGLSEYHLKGNGDIIFQIGPGLFGVRDKEGNFSEGLFKEVAQLTNVRAFELKLAQGAKTRGGHMEAEKVNEEIAKIRNVEPYKTINSPNRYEFIHNAEDLIRFVDQLQQLGQKPVGFKIVVSKVSEIETLVRTMVELDKYPSFITIDGGEGGTGATFQELQDGVGLPLFTALPIVSGMLEKYGIRDKVKLAASGKLVTPDKIAIALGLGADFVNIARGMMISVGCIMSQQCHMNTCPVGVATTDAKKEKALIVGEKQYRVTNYVTSLHEGLFNIAAAVGVSSPTEITADHIVYRKVDGELQTIHDYKLKLIS</sequence>
<dbReference type="PANTHER" id="PTHR43819">
    <property type="entry name" value="ARCHAEAL-TYPE GLUTAMATE SYNTHASE [NADPH]"/>
    <property type="match status" value="1"/>
</dbReference>
<dbReference type="Gene3D" id="3.20.20.70">
    <property type="entry name" value="Aldolase class I"/>
    <property type="match status" value="1"/>
</dbReference>
<proteinExistence type="inferred from homology"/>
<dbReference type="EMBL" id="ACJA02000001">
    <property type="protein sequence ID" value="EFH96685.1"/>
    <property type="molecule type" value="Genomic_DNA"/>
</dbReference>
<dbReference type="InterPro" id="IPR024188">
    <property type="entry name" value="GltB"/>
</dbReference>
<dbReference type="CDD" id="cd02808">
    <property type="entry name" value="GltS_FMN"/>
    <property type="match status" value="1"/>
</dbReference>